<accession>A0ABU8W5C5</accession>
<evidence type="ECO:0000313" key="3">
    <source>
        <dbReference type="Proteomes" id="UP001363010"/>
    </source>
</evidence>
<dbReference type="Proteomes" id="UP001363010">
    <property type="component" value="Unassembled WGS sequence"/>
</dbReference>
<dbReference type="Gene3D" id="3.90.850.10">
    <property type="entry name" value="Fumarylacetoacetase-like, C-terminal domain"/>
    <property type="match status" value="1"/>
</dbReference>
<proteinExistence type="predicted"/>
<dbReference type="InterPro" id="IPR005959">
    <property type="entry name" value="Fumarylacetoacetase"/>
</dbReference>
<evidence type="ECO:0000313" key="2">
    <source>
        <dbReference type="EMBL" id="MEJ8824572.1"/>
    </source>
</evidence>
<dbReference type="InterPro" id="IPR036663">
    <property type="entry name" value="Fumarylacetoacetase_C_sf"/>
</dbReference>
<keyword evidence="3" id="KW-1185">Reference proteome</keyword>
<gene>
    <name evidence="2" type="ORF">WKW80_21465</name>
</gene>
<dbReference type="PANTHER" id="PTHR43069">
    <property type="entry name" value="FUMARYLACETOACETASE"/>
    <property type="match status" value="1"/>
</dbReference>
<reference evidence="2 3" key="1">
    <citation type="submission" date="2024-03" db="EMBL/GenBank/DDBJ databases">
        <title>Novel species of the genus Variovorax.</title>
        <authorList>
            <person name="Liu Q."/>
            <person name="Xin Y.-H."/>
        </authorList>
    </citation>
    <scope>NUCLEOTIDE SEQUENCE [LARGE SCALE GENOMIC DNA]</scope>
    <source>
        <strain evidence="2 3">KACC 18501</strain>
    </source>
</reference>
<dbReference type="GO" id="GO:0016787">
    <property type="term" value="F:hydrolase activity"/>
    <property type="evidence" value="ECO:0007669"/>
    <property type="project" value="UniProtKB-KW"/>
</dbReference>
<dbReference type="EMBL" id="JBBKZV010000014">
    <property type="protein sequence ID" value="MEJ8824572.1"/>
    <property type="molecule type" value="Genomic_DNA"/>
</dbReference>
<dbReference type="SUPFAM" id="SSF56529">
    <property type="entry name" value="FAH"/>
    <property type="match status" value="1"/>
</dbReference>
<dbReference type="InterPro" id="IPR011234">
    <property type="entry name" value="Fumarylacetoacetase-like_C"/>
</dbReference>
<name>A0ABU8W5C5_9BURK</name>
<dbReference type="RefSeq" id="WP_340365592.1">
    <property type="nucleotide sequence ID" value="NZ_JBBKZV010000014.1"/>
</dbReference>
<feature type="domain" description="Fumarylacetoacetase-like C-terminal" evidence="1">
    <location>
        <begin position="38"/>
        <end position="182"/>
    </location>
</feature>
<evidence type="ECO:0000259" key="1">
    <source>
        <dbReference type="Pfam" id="PF01557"/>
    </source>
</evidence>
<comment type="caution">
    <text evidence="2">The sequence shown here is derived from an EMBL/GenBank/DDBJ whole genome shotgun (WGS) entry which is preliminary data.</text>
</comment>
<protein>
    <submittedName>
        <fullName evidence="2">Fumarylacetoacetate hydrolase family protein</fullName>
    </submittedName>
</protein>
<keyword evidence="2" id="KW-0378">Hydrolase</keyword>
<organism evidence="2 3">
    <name type="scientific">Variovorax humicola</name>
    <dbReference type="NCBI Taxonomy" id="1769758"/>
    <lineage>
        <taxon>Bacteria</taxon>
        <taxon>Pseudomonadati</taxon>
        <taxon>Pseudomonadota</taxon>
        <taxon>Betaproteobacteria</taxon>
        <taxon>Burkholderiales</taxon>
        <taxon>Comamonadaceae</taxon>
        <taxon>Variovorax</taxon>
    </lineage>
</organism>
<sequence length="197" mass="21632">MFDLLAQGSTDRRGMMEDALVPIAYADLLMPVRIGGYTDFFASVHHATNAGRLFRPDQPLLPNYKYVPVGYNGRAASVQLAHAPVHRPRGQVRRPGSDAPDYLPCERLDYEVELGLFVGRGSSSGQPIAVDGAWDHLFGMCLLNDWSARDVQAWEAQPLGPFLAKSFATGISPWIVTAEALACGPQKFRPSSHLSHR</sequence>
<dbReference type="Pfam" id="PF01557">
    <property type="entry name" value="FAA_hydrolase"/>
    <property type="match status" value="1"/>
</dbReference>
<dbReference type="PANTHER" id="PTHR43069:SF2">
    <property type="entry name" value="FUMARYLACETOACETASE"/>
    <property type="match status" value="1"/>
</dbReference>